<dbReference type="Proteomes" id="UP001487740">
    <property type="component" value="Unassembled WGS sequence"/>
</dbReference>
<reference evidence="1 2" key="1">
    <citation type="submission" date="2023-03" db="EMBL/GenBank/DDBJ databases">
        <title>High-quality genome of Scylla paramamosain provides insights in environmental adaptation.</title>
        <authorList>
            <person name="Zhang L."/>
        </authorList>
    </citation>
    <scope>NUCLEOTIDE SEQUENCE [LARGE SCALE GENOMIC DNA]</scope>
    <source>
        <strain evidence="1">LZ_2023a</strain>
        <tissue evidence="1">Muscle</tissue>
    </source>
</reference>
<dbReference type="Gene3D" id="1.20.80.10">
    <property type="match status" value="1"/>
</dbReference>
<keyword evidence="2" id="KW-1185">Reference proteome</keyword>
<sequence>MDFDTAIQLTCIEIKRVFKRMNGCAMDKKSNLEQPEKEVGLHEFLPAYVINTIKQKTLRKALQGNFKKFSAFFDYESHFKCLEILGKVGKFDIENFRCALGLSKLVLVYRSSGSSWAEMWQQVHQLRVYGHQRGYYLMQQLQQITAYEYYRSGASCIRDGELTLRRSVFSPGSPQKASSKTHLWLLALYSPLLTLHSSPML</sequence>
<dbReference type="InterPro" id="IPR014352">
    <property type="entry name" value="FERM/acyl-CoA-bd_prot_sf"/>
</dbReference>
<dbReference type="CDD" id="cd14473">
    <property type="entry name" value="FERM_B-lobe"/>
    <property type="match status" value="1"/>
</dbReference>
<proteinExistence type="predicted"/>
<dbReference type="InterPro" id="IPR035963">
    <property type="entry name" value="FERM_2"/>
</dbReference>
<gene>
    <name evidence="1" type="ORF">O3P69_007863</name>
</gene>
<comment type="caution">
    <text evidence="1">The sequence shown here is derived from an EMBL/GenBank/DDBJ whole genome shotgun (WGS) entry which is preliminary data.</text>
</comment>
<evidence type="ECO:0000313" key="1">
    <source>
        <dbReference type="EMBL" id="KAK8375219.1"/>
    </source>
</evidence>
<organism evidence="1 2">
    <name type="scientific">Scylla paramamosain</name>
    <name type="common">Mud crab</name>
    <dbReference type="NCBI Taxonomy" id="85552"/>
    <lineage>
        <taxon>Eukaryota</taxon>
        <taxon>Metazoa</taxon>
        <taxon>Ecdysozoa</taxon>
        <taxon>Arthropoda</taxon>
        <taxon>Crustacea</taxon>
        <taxon>Multicrustacea</taxon>
        <taxon>Malacostraca</taxon>
        <taxon>Eumalacostraca</taxon>
        <taxon>Eucarida</taxon>
        <taxon>Decapoda</taxon>
        <taxon>Pleocyemata</taxon>
        <taxon>Brachyura</taxon>
        <taxon>Eubrachyura</taxon>
        <taxon>Portunoidea</taxon>
        <taxon>Portunidae</taxon>
        <taxon>Portuninae</taxon>
        <taxon>Scylla</taxon>
    </lineage>
</organism>
<dbReference type="InterPro" id="IPR019748">
    <property type="entry name" value="FERM_central"/>
</dbReference>
<dbReference type="SUPFAM" id="SSF47031">
    <property type="entry name" value="Second domain of FERM"/>
    <property type="match status" value="1"/>
</dbReference>
<name>A0AAW0SJZ3_SCYPA</name>
<dbReference type="AlphaFoldDB" id="A0AAW0SJZ3"/>
<accession>A0AAW0SJZ3</accession>
<dbReference type="PANTHER" id="PTHR46221">
    <property type="entry name" value="FERM AND PDZ DOMAIN-CONTAINING PROTEIN FAMILY MEMBER"/>
    <property type="match status" value="1"/>
</dbReference>
<dbReference type="PANTHER" id="PTHR46221:SF9">
    <property type="entry name" value="NON-SPECIFIC PROTEIN-TYROSINE KINASE"/>
    <property type="match status" value="1"/>
</dbReference>
<dbReference type="EMBL" id="JARAKH010000057">
    <property type="protein sequence ID" value="KAK8375219.1"/>
    <property type="molecule type" value="Genomic_DNA"/>
</dbReference>
<protein>
    <submittedName>
        <fullName evidence="1">Uncharacterized protein</fullName>
    </submittedName>
</protein>
<evidence type="ECO:0000313" key="2">
    <source>
        <dbReference type="Proteomes" id="UP001487740"/>
    </source>
</evidence>